<evidence type="ECO:0000256" key="5">
    <source>
        <dbReference type="ARBA" id="ARBA00022737"/>
    </source>
</evidence>
<sequence length="1156" mass="131736">MATKVRNGLVVASLSGGDIASIVYVTGSPDLYSLASSLLVAPNRPMTNSQRWKHEKNLNIGDIIEFESVGRKIVTFERSGRNQELEFRADDEGNMQAKVICSFSNESPRRCYSSTFGVIGVDPNFKDLRRILHDVPVTCWVTIKVNQEEMRMLMSAAEILDIPYDSEGAVSNAPWIRKQHHARHDVFGFDDTSDEEANFMAIVQPRNITRGDGGVEHPNGCIYGAKGIVVSENVIFLPQDQRTVMIGLKLPPKEHPGVGSYVVVDTYPSSMHDMHVVRSYKPSHEKPLPSDGNKLLVKVAPHKFASGIYDHDVLGPIYDQFTAISFRKAGTKLHKSFEVWVRHNGRKFSMSPNFIIDRKLPEETENEIIEMIENRSKIVSSGFLMATEIYCPEYGNLCFELAEDLVRGRFDNGTCVNFESYAGELAYTVTSVKYGEAYPSLRSVFSKHGPSFLIEVTPVASTVPPLLQNQLFGLISDPDKILQVAKVKHRKKKKGGSFRAWVAEDPSKKPVTRFKVIAEEHRKPEVVPYNDKYPRRYRFPKEELQQQGENVVIMRLDGEEEMHVSDDDFFPEDEVFSQIPGNSHSHGVQFRTEPKTEPSEECSVDGQEASSGDGNSTADSRIIKWKQKELEDFLNNYVYFHLVMVFDVDLEDRYRREDRSHPYLKAFDKITEINEFLMTYMRRLLFLDPHVLTAVSRHSTTWTPGRRKGPICCMCTMRSQFCLHFKGPTYNRKSMEEERSDEYPDEEAFDACEGHFNLVSSYFALYHMRWNVFRNCEYQIRRLMSENNHMSSVQLIEVVNPAFIRNLVKLCIYYYRTISDFYTNDITAERYDVIDSPTSSAFILRFRSSHDMTGLLPSLEMSSPSRLQISSGKKGSKLDFLCGWGAGCVETCILFPSSKLIFRQQLHGLLVKEAIHQLRSEGLSMLYRGLLPPLIMRTSTRALMYGMFDQYQVHLKCAHSPPGSSFTWCHAGAAFLAGITEAVLCPLERIQVLLQHSAFHDHFKNTKEAFAVVRSHGVPEFYRGLSLVLLRNGLSNACFFTLREPLKRAIVENASPHHPPSSILSLLADFVSGGVLGASISTVFFPINVVKHRMQSMIGTLFESPLHVFRIVWQERNRSIKELYRGVHLNYSRSLVAWGITNSVYELLKRSFEEYR</sequence>
<keyword evidence="4 10" id="KW-0812">Transmembrane</keyword>
<feature type="repeat" description="Solcar" evidence="10">
    <location>
        <begin position="874"/>
        <end position="954"/>
    </location>
</feature>
<feature type="domain" description="P-granule-associated protein DEPS-1 second OB-fold" evidence="12">
    <location>
        <begin position="92"/>
        <end position="149"/>
    </location>
</feature>
<comment type="subcellular location">
    <subcellularLocation>
        <location evidence="1">Mitochondrion inner membrane</location>
        <topology evidence="1">Multi-pass membrane protein</topology>
    </subcellularLocation>
</comment>
<dbReference type="PANTHER" id="PTHR46131">
    <property type="entry name" value="SD08549P"/>
    <property type="match status" value="1"/>
</dbReference>
<evidence type="ECO:0000256" key="11">
    <source>
        <dbReference type="SAM" id="MobiDB-lite"/>
    </source>
</evidence>
<keyword evidence="7" id="KW-1133">Transmembrane helix</keyword>
<evidence type="ECO:0000256" key="6">
    <source>
        <dbReference type="ARBA" id="ARBA00022792"/>
    </source>
</evidence>
<accession>A0AA39HEC1</accession>
<feature type="compositionally biased region" description="Polar residues" evidence="11">
    <location>
        <begin position="608"/>
        <end position="618"/>
    </location>
</feature>
<organism evidence="13 14">
    <name type="scientific">Steinernema hermaphroditum</name>
    <dbReference type="NCBI Taxonomy" id="289476"/>
    <lineage>
        <taxon>Eukaryota</taxon>
        <taxon>Metazoa</taxon>
        <taxon>Ecdysozoa</taxon>
        <taxon>Nematoda</taxon>
        <taxon>Chromadorea</taxon>
        <taxon>Rhabditida</taxon>
        <taxon>Tylenchina</taxon>
        <taxon>Panagrolaimomorpha</taxon>
        <taxon>Strongyloidoidea</taxon>
        <taxon>Steinernematidae</taxon>
        <taxon>Steinernema</taxon>
    </lineage>
</organism>
<feature type="region of interest" description="Disordered" evidence="11">
    <location>
        <begin position="580"/>
        <end position="618"/>
    </location>
</feature>
<keyword evidence="3" id="KW-0813">Transport</keyword>
<dbReference type="InterPro" id="IPR023395">
    <property type="entry name" value="MCP_dom_sf"/>
</dbReference>
<evidence type="ECO:0000259" key="12">
    <source>
        <dbReference type="Pfam" id="PF24342"/>
    </source>
</evidence>
<comment type="similarity">
    <text evidence="2">Belongs to the mitochondrial carrier (TC 2.A.29) family.</text>
</comment>
<keyword evidence="14" id="KW-1185">Reference proteome</keyword>
<evidence type="ECO:0000256" key="2">
    <source>
        <dbReference type="ARBA" id="ARBA00006375"/>
    </source>
</evidence>
<dbReference type="Pfam" id="PF00153">
    <property type="entry name" value="Mito_carr"/>
    <property type="match status" value="3"/>
</dbReference>
<evidence type="ECO:0000313" key="14">
    <source>
        <dbReference type="Proteomes" id="UP001175271"/>
    </source>
</evidence>
<dbReference type="AlphaFoldDB" id="A0AA39HEC1"/>
<dbReference type="PANTHER" id="PTHR46131:SF1">
    <property type="entry name" value="SD08549P"/>
    <property type="match status" value="1"/>
</dbReference>
<dbReference type="InterPro" id="IPR057143">
    <property type="entry name" value="OB_DEPS-1_2nd"/>
</dbReference>
<keyword evidence="5" id="KW-0677">Repeat</keyword>
<protein>
    <recommendedName>
        <fullName evidence="12">p-granule-associated protein DEPS-1 second OB-fold domain-containing protein</fullName>
    </recommendedName>
</protein>
<feature type="repeat" description="Solcar" evidence="10">
    <location>
        <begin position="964"/>
        <end position="1049"/>
    </location>
</feature>
<dbReference type="SUPFAM" id="SSF103506">
    <property type="entry name" value="Mitochondrial carrier"/>
    <property type="match status" value="1"/>
</dbReference>
<reference evidence="13" key="1">
    <citation type="submission" date="2023-06" db="EMBL/GenBank/DDBJ databases">
        <title>Genomic analysis of the entomopathogenic nematode Steinernema hermaphroditum.</title>
        <authorList>
            <person name="Schwarz E.M."/>
            <person name="Heppert J.K."/>
            <person name="Baniya A."/>
            <person name="Schwartz H.T."/>
            <person name="Tan C.-H."/>
            <person name="Antoshechkin I."/>
            <person name="Sternberg P.W."/>
            <person name="Goodrich-Blair H."/>
            <person name="Dillman A.R."/>
        </authorList>
    </citation>
    <scope>NUCLEOTIDE SEQUENCE</scope>
    <source>
        <strain evidence="13">PS9179</strain>
        <tissue evidence="13">Whole animal</tissue>
    </source>
</reference>
<dbReference type="Pfam" id="PF24342">
    <property type="entry name" value="OB_DEPS-1_2nd"/>
    <property type="match status" value="1"/>
</dbReference>
<evidence type="ECO:0000256" key="7">
    <source>
        <dbReference type="ARBA" id="ARBA00022989"/>
    </source>
</evidence>
<dbReference type="InterPro" id="IPR018108">
    <property type="entry name" value="MCP_transmembrane"/>
</dbReference>
<evidence type="ECO:0000256" key="10">
    <source>
        <dbReference type="PROSITE-ProRule" id="PRU00282"/>
    </source>
</evidence>
<gene>
    <name evidence="13" type="ORF">QR680_017382</name>
</gene>
<evidence type="ECO:0000256" key="1">
    <source>
        <dbReference type="ARBA" id="ARBA00004448"/>
    </source>
</evidence>
<evidence type="ECO:0000256" key="8">
    <source>
        <dbReference type="ARBA" id="ARBA00023128"/>
    </source>
</evidence>
<dbReference type="InterPro" id="IPR052465">
    <property type="entry name" value="Mito_NAD+_Carrier"/>
</dbReference>
<name>A0AA39HEC1_9BILA</name>
<dbReference type="GO" id="GO:0005743">
    <property type="term" value="C:mitochondrial inner membrane"/>
    <property type="evidence" value="ECO:0007669"/>
    <property type="project" value="UniProtKB-SubCell"/>
</dbReference>
<dbReference type="PROSITE" id="PS50920">
    <property type="entry name" value="SOLCAR"/>
    <property type="match status" value="3"/>
</dbReference>
<evidence type="ECO:0000256" key="3">
    <source>
        <dbReference type="ARBA" id="ARBA00022448"/>
    </source>
</evidence>
<keyword evidence="9 10" id="KW-0472">Membrane</keyword>
<dbReference type="GO" id="GO:0051724">
    <property type="term" value="F:NAD transmembrane transporter activity"/>
    <property type="evidence" value="ECO:0007669"/>
    <property type="project" value="TreeGrafter"/>
</dbReference>
<keyword evidence="6" id="KW-0999">Mitochondrion inner membrane</keyword>
<proteinExistence type="inferred from homology"/>
<feature type="repeat" description="Solcar" evidence="10">
    <location>
        <begin position="1064"/>
        <end position="1151"/>
    </location>
</feature>
<keyword evidence="8" id="KW-0496">Mitochondrion</keyword>
<evidence type="ECO:0000313" key="13">
    <source>
        <dbReference type="EMBL" id="KAK0404287.1"/>
    </source>
</evidence>
<evidence type="ECO:0000256" key="9">
    <source>
        <dbReference type="ARBA" id="ARBA00023136"/>
    </source>
</evidence>
<dbReference type="EMBL" id="JAUCMV010000004">
    <property type="protein sequence ID" value="KAK0404287.1"/>
    <property type="molecule type" value="Genomic_DNA"/>
</dbReference>
<evidence type="ECO:0000256" key="4">
    <source>
        <dbReference type="ARBA" id="ARBA00022692"/>
    </source>
</evidence>
<comment type="caution">
    <text evidence="13">The sequence shown here is derived from an EMBL/GenBank/DDBJ whole genome shotgun (WGS) entry which is preliminary data.</text>
</comment>
<dbReference type="Proteomes" id="UP001175271">
    <property type="component" value="Unassembled WGS sequence"/>
</dbReference>
<dbReference type="Gene3D" id="1.50.40.10">
    <property type="entry name" value="Mitochondrial carrier domain"/>
    <property type="match status" value="1"/>
</dbReference>